<keyword evidence="4" id="KW-0645">Protease</keyword>
<keyword evidence="2" id="KW-1133">Transmembrane helix</keyword>
<feature type="transmembrane region" description="Helical" evidence="2">
    <location>
        <begin position="492"/>
        <end position="512"/>
    </location>
</feature>
<dbReference type="EMBL" id="JYIU01000012">
    <property type="protein sequence ID" value="KJL27315.1"/>
    <property type="molecule type" value="Genomic_DNA"/>
</dbReference>
<feature type="transmembrane region" description="Helical" evidence="2">
    <location>
        <begin position="30"/>
        <end position="50"/>
    </location>
</feature>
<keyword evidence="4" id="KW-0378">Hydrolase</keyword>
<keyword evidence="5" id="KW-1185">Reference proteome</keyword>
<dbReference type="PANTHER" id="PTHR46825:SF9">
    <property type="entry name" value="BETA-LACTAMASE-RELATED DOMAIN-CONTAINING PROTEIN"/>
    <property type="match status" value="1"/>
</dbReference>
<dbReference type="Gene3D" id="3.40.710.10">
    <property type="entry name" value="DD-peptidase/beta-lactamase superfamily"/>
    <property type="match status" value="1"/>
</dbReference>
<dbReference type="PANTHER" id="PTHR46825">
    <property type="entry name" value="D-ALANYL-D-ALANINE-CARBOXYPEPTIDASE/ENDOPEPTIDASE AMPH"/>
    <property type="match status" value="1"/>
</dbReference>
<feature type="transmembrane region" description="Helical" evidence="2">
    <location>
        <begin position="404"/>
        <end position="422"/>
    </location>
</feature>
<dbReference type="Pfam" id="PF00144">
    <property type="entry name" value="Beta-lactamase"/>
    <property type="match status" value="1"/>
</dbReference>
<dbReference type="Proteomes" id="UP000033572">
    <property type="component" value="Unassembled WGS sequence"/>
</dbReference>
<proteinExistence type="predicted"/>
<evidence type="ECO:0000256" key="1">
    <source>
        <dbReference type="SAM" id="MobiDB-lite"/>
    </source>
</evidence>
<dbReference type="GeneID" id="94442941"/>
<feature type="transmembrane region" description="Helical" evidence="2">
    <location>
        <begin position="429"/>
        <end position="448"/>
    </location>
</feature>
<dbReference type="AlphaFoldDB" id="A0A0F0L4S5"/>
<dbReference type="InterPro" id="IPR012338">
    <property type="entry name" value="Beta-lactam/transpept-like"/>
</dbReference>
<gene>
    <name evidence="4" type="primary">ampH_1</name>
    <name evidence="4" type="ORF">RN50_00058</name>
</gene>
<feature type="transmembrane region" description="Helical" evidence="2">
    <location>
        <begin position="460"/>
        <end position="480"/>
    </location>
</feature>
<feature type="compositionally biased region" description="Low complexity" evidence="1">
    <location>
        <begin position="1"/>
        <end position="10"/>
    </location>
</feature>
<keyword evidence="2" id="KW-0472">Membrane</keyword>
<name>A0A0F0L4S5_9MICO</name>
<dbReference type="InterPro" id="IPR001466">
    <property type="entry name" value="Beta-lactam-related"/>
</dbReference>
<organism evidence="4 5">
    <name type="scientific">Microbacterium foliorum</name>
    <dbReference type="NCBI Taxonomy" id="104336"/>
    <lineage>
        <taxon>Bacteria</taxon>
        <taxon>Bacillati</taxon>
        <taxon>Actinomycetota</taxon>
        <taxon>Actinomycetes</taxon>
        <taxon>Micrococcales</taxon>
        <taxon>Microbacteriaceae</taxon>
        <taxon>Microbacterium</taxon>
    </lineage>
</organism>
<dbReference type="KEGG" id="mfol:DXT68_00900"/>
<sequence>MTTPSTSPTSLDPEVRPNGSEAPRRRPTRTILAVIGAAAVVGIALGAAIGPQHQTVSASTAGDAGLADRIRSLPGSLDSFRSLSVAEIGPDGAVFAGLGDADPGAPGAPTADTVFELGSITKTFTGALFAEAIERGEVSADDALAEHLPELEGTPAGDVTLASLSQHTSGLPGLGATAADAAVTGVLLNENPYATTTTEQLIADAAVAPVDPDQGSLYSNFAVSLLGTALVEAADAGDYATLLEERITGPLGMDDTVVAATADEVPADAVPGFLINGVRAPRWSGEGYLPAGSSTFTTAADLALWAQANLDGTAPGAAALEPTAPMGEGTEIGWGWITSPSFSGEGLQTWHNGGTAGFRTMLTLDREAGTAFLALSNTAAPADYIAMSYASGAPIPAVDAPTATVAWGVFGLALLLGLIVLLRSFRVKALLPSVSDLIWATFGLLLLWHSGPWFAVGGWLWGLALAPALAAIGVLVLRASRTPLPFLPRRRAWLWWPVAVIGAALAVGVTFLW</sequence>
<evidence type="ECO:0000256" key="2">
    <source>
        <dbReference type="SAM" id="Phobius"/>
    </source>
</evidence>
<evidence type="ECO:0000313" key="5">
    <source>
        <dbReference type="Proteomes" id="UP000033572"/>
    </source>
</evidence>
<dbReference type="InterPro" id="IPR050491">
    <property type="entry name" value="AmpC-like"/>
</dbReference>
<feature type="region of interest" description="Disordered" evidence="1">
    <location>
        <begin position="1"/>
        <end position="27"/>
    </location>
</feature>
<evidence type="ECO:0000259" key="3">
    <source>
        <dbReference type="Pfam" id="PF00144"/>
    </source>
</evidence>
<keyword evidence="4" id="KW-0121">Carboxypeptidase</keyword>
<accession>A0A0F0L4S5</accession>
<evidence type="ECO:0000313" key="4">
    <source>
        <dbReference type="EMBL" id="KJL27315.1"/>
    </source>
</evidence>
<comment type="caution">
    <text evidence="4">The sequence shown here is derived from an EMBL/GenBank/DDBJ whole genome shotgun (WGS) entry which is preliminary data.</text>
</comment>
<dbReference type="SUPFAM" id="SSF56601">
    <property type="entry name" value="beta-lactamase/transpeptidase-like"/>
    <property type="match status" value="1"/>
</dbReference>
<dbReference type="PATRIC" id="fig|104336.4.peg.56"/>
<dbReference type="EC" id="3.4.-.-" evidence="4"/>
<protein>
    <submittedName>
        <fullName evidence="4">D-alanyl-D-alanine-carboxypeptidase/endopeptidase AmpH</fullName>
        <ecNumber evidence="4">3.4.-.-</ecNumber>
    </submittedName>
</protein>
<dbReference type="RefSeq" id="WP_052677561.1">
    <property type="nucleotide sequence ID" value="NZ_CP031425.1"/>
</dbReference>
<reference evidence="4 5" key="1">
    <citation type="submission" date="2015-02" db="EMBL/GenBank/DDBJ databases">
        <title>Draft genome sequences of ten Microbacterium spp. with emphasis on heavy metal contaminated environments.</title>
        <authorList>
            <person name="Corretto E."/>
        </authorList>
    </citation>
    <scope>NUCLEOTIDE SEQUENCE [LARGE SCALE GENOMIC DNA]</scope>
    <source>
        <strain evidence="4 5">DSM 12966</strain>
    </source>
</reference>
<feature type="domain" description="Beta-lactamase-related" evidence="3">
    <location>
        <begin position="88"/>
        <end position="383"/>
    </location>
</feature>
<dbReference type="GO" id="GO:0004180">
    <property type="term" value="F:carboxypeptidase activity"/>
    <property type="evidence" value="ECO:0007669"/>
    <property type="project" value="UniProtKB-KW"/>
</dbReference>
<keyword evidence="2" id="KW-0812">Transmembrane</keyword>